<name>A0A8H5XMN4_9HYPO</name>
<gene>
    <name evidence="2" type="ORF">FGLOB1_13708</name>
</gene>
<dbReference type="AlphaFoldDB" id="A0A8H5XMN4"/>
<dbReference type="EMBL" id="JAAQPF010000888">
    <property type="protein sequence ID" value="KAF5696197.1"/>
    <property type="molecule type" value="Genomic_DNA"/>
</dbReference>
<sequence length="299" mass="35073">MDDHDMDHESDGSDSGYDTRGVRREDTPIGKPVKEGRQYRVHGRAFFITYTQSRVEDPEEFHACFRASVQAHIHPKDRDDPEGLQVYGVMELHSDGRPHYHVLMLIKHSVQWRNAREKVRVWITRDEQSVVDTVAINIKTKQRGERMEKFIEDTQAYFIKDLGEGSVLFGKRIEGVTSKKEDHWRQVIDEPDADETVRLIKTHYPTPWKITVPMRKWYNDNFVNHRQGRHKSLILEGPSGCGKTEWAMSFGRPVRLEGGWSLDELMKRDYTHIVLNDMFLRDFRYARQLLGCQKEATMT</sequence>
<accession>A0A8H5XMN4</accession>
<keyword evidence="3" id="KW-1185">Reference proteome</keyword>
<feature type="compositionally biased region" description="Basic and acidic residues" evidence="1">
    <location>
        <begin position="20"/>
        <end position="35"/>
    </location>
</feature>
<evidence type="ECO:0000256" key="1">
    <source>
        <dbReference type="SAM" id="MobiDB-lite"/>
    </source>
</evidence>
<protein>
    <submittedName>
        <fullName evidence="2">Geminivirus AL1 replication-associated catalytic domain-containing protein</fullName>
    </submittedName>
</protein>
<feature type="non-terminal residue" evidence="2">
    <location>
        <position position="1"/>
    </location>
</feature>
<organism evidence="2 3">
    <name type="scientific">Fusarium globosum</name>
    <dbReference type="NCBI Taxonomy" id="78864"/>
    <lineage>
        <taxon>Eukaryota</taxon>
        <taxon>Fungi</taxon>
        <taxon>Dikarya</taxon>
        <taxon>Ascomycota</taxon>
        <taxon>Pezizomycotina</taxon>
        <taxon>Sordariomycetes</taxon>
        <taxon>Hypocreomycetidae</taxon>
        <taxon>Hypocreales</taxon>
        <taxon>Nectriaceae</taxon>
        <taxon>Fusarium</taxon>
        <taxon>Fusarium fujikuroi species complex</taxon>
    </lineage>
</organism>
<evidence type="ECO:0000313" key="2">
    <source>
        <dbReference type="EMBL" id="KAF5696197.1"/>
    </source>
</evidence>
<dbReference type="Gene3D" id="3.40.1310.20">
    <property type="match status" value="1"/>
</dbReference>
<reference evidence="2 3" key="1">
    <citation type="submission" date="2020-05" db="EMBL/GenBank/DDBJ databases">
        <title>Identification and distribution of gene clusters putatively required for synthesis of sphingolipid metabolism inhibitors in phylogenetically diverse species of the filamentous fungus Fusarium.</title>
        <authorList>
            <person name="Kim H.-S."/>
            <person name="Busman M."/>
            <person name="Brown D.W."/>
            <person name="Divon H."/>
            <person name="Uhlig S."/>
            <person name="Proctor R.H."/>
        </authorList>
    </citation>
    <scope>NUCLEOTIDE SEQUENCE [LARGE SCALE GENOMIC DNA]</scope>
    <source>
        <strain evidence="2 3">NRRL 26131</strain>
    </source>
</reference>
<comment type="caution">
    <text evidence="2">The sequence shown here is derived from an EMBL/GenBank/DDBJ whole genome shotgun (WGS) entry which is preliminary data.</text>
</comment>
<feature type="region of interest" description="Disordered" evidence="1">
    <location>
        <begin position="1"/>
        <end position="35"/>
    </location>
</feature>
<proteinExistence type="predicted"/>
<feature type="compositionally biased region" description="Basic and acidic residues" evidence="1">
    <location>
        <begin position="1"/>
        <end position="11"/>
    </location>
</feature>
<dbReference type="Proteomes" id="UP000532311">
    <property type="component" value="Unassembled WGS sequence"/>
</dbReference>
<evidence type="ECO:0000313" key="3">
    <source>
        <dbReference type="Proteomes" id="UP000532311"/>
    </source>
</evidence>